<proteinExistence type="predicted"/>
<feature type="region of interest" description="Disordered" evidence="1">
    <location>
        <begin position="23"/>
        <end position="193"/>
    </location>
</feature>
<feature type="compositionally biased region" description="Gly residues" evidence="1">
    <location>
        <begin position="163"/>
        <end position="172"/>
    </location>
</feature>
<name>A0A250JTV0_9BACT</name>
<organism evidence="3 4">
    <name type="scientific">Corallococcus macrosporus DSM 14697</name>
    <dbReference type="NCBI Taxonomy" id="1189310"/>
    <lineage>
        <taxon>Bacteria</taxon>
        <taxon>Pseudomonadati</taxon>
        <taxon>Myxococcota</taxon>
        <taxon>Myxococcia</taxon>
        <taxon>Myxococcales</taxon>
        <taxon>Cystobacterineae</taxon>
        <taxon>Myxococcaceae</taxon>
        <taxon>Corallococcus</taxon>
    </lineage>
</organism>
<protein>
    <recommendedName>
        <fullName evidence="2">Flagellar hook-length control protein-like C-terminal domain-containing protein</fullName>
    </recommendedName>
</protein>
<accession>A0A250JTV0</accession>
<dbReference type="InterPro" id="IPR038610">
    <property type="entry name" value="FliK-like_C_sf"/>
</dbReference>
<feature type="compositionally biased region" description="Basic and acidic residues" evidence="1">
    <location>
        <begin position="118"/>
        <end position="141"/>
    </location>
</feature>
<dbReference type="RefSeq" id="WP_095958211.1">
    <property type="nucleotide sequence ID" value="NZ_CP022203.1"/>
</dbReference>
<dbReference type="Gene3D" id="3.30.750.140">
    <property type="match status" value="1"/>
</dbReference>
<dbReference type="AlphaFoldDB" id="A0A250JTV0"/>
<evidence type="ECO:0000313" key="3">
    <source>
        <dbReference type="EMBL" id="ATB46801.1"/>
    </source>
</evidence>
<feature type="compositionally biased region" description="Basic and acidic residues" evidence="1">
    <location>
        <begin position="23"/>
        <end position="33"/>
    </location>
</feature>
<sequence length="304" mass="32069">MSRVDDDREAARLAERLLQEKKLAEGQAKKRQEGASAFQRLMQQTQQPPPPPGPAPAPPQQQGGLARAVLARATQEGKTFGERVQKETQPGLKELAQPQTQGQAQVQSSEARGGSRASDARETRRADEKKTTESREKDLGKAESSLGQVNSERGAAIRADADAGGGKGSGGGGKDKKDGGAEAMGPGFRFNPALMAPVPVAKPKDTAGSERLRALATEIAQKIVDRVRVGTNAAGNAEFQIDLRGDVLSGLSIKVSARNGKISATFSGSNREVLKQLEGASEGLRSALSGRGLRLEDVRFEAKA</sequence>
<dbReference type="EMBL" id="CP022203">
    <property type="protein sequence ID" value="ATB46801.1"/>
    <property type="molecule type" value="Genomic_DNA"/>
</dbReference>
<keyword evidence="4" id="KW-1185">Reference proteome</keyword>
<feature type="domain" description="Flagellar hook-length control protein-like C-terminal" evidence="2">
    <location>
        <begin position="233"/>
        <end position="301"/>
    </location>
</feature>
<evidence type="ECO:0000256" key="1">
    <source>
        <dbReference type="SAM" id="MobiDB-lite"/>
    </source>
</evidence>
<gene>
    <name evidence="3" type="ORF">MYMAC_002406</name>
</gene>
<dbReference type="Pfam" id="PF02120">
    <property type="entry name" value="Flg_hook"/>
    <property type="match status" value="1"/>
</dbReference>
<feature type="compositionally biased region" description="Low complexity" evidence="1">
    <location>
        <begin position="97"/>
        <end position="107"/>
    </location>
</feature>
<reference evidence="3 4" key="1">
    <citation type="submission" date="2017-06" db="EMBL/GenBank/DDBJ databases">
        <title>Sequencing and comparative analysis of myxobacterial genomes.</title>
        <authorList>
            <person name="Rupp O."/>
            <person name="Goesmann A."/>
            <person name="Sogaard-Andersen L."/>
        </authorList>
    </citation>
    <scope>NUCLEOTIDE SEQUENCE [LARGE SCALE GENOMIC DNA]</scope>
    <source>
        <strain evidence="3 4">DSM 14697</strain>
    </source>
</reference>
<evidence type="ECO:0000313" key="4">
    <source>
        <dbReference type="Proteomes" id="UP000217343"/>
    </source>
</evidence>
<evidence type="ECO:0000259" key="2">
    <source>
        <dbReference type="Pfam" id="PF02120"/>
    </source>
</evidence>
<dbReference type="OrthoDB" id="5498778at2"/>
<dbReference type="KEGG" id="mmas:MYMAC_002406"/>
<dbReference type="InterPro" id="IPR021136">
    <property type="entry name" value="Flagellar_hook_control-like_C"/>
</dbReference>
<dbReference type="Proteomes" id="UP000217343">
    <property type="component" value="Chromosome"/>
</dbReference>
<feature type="compositionally biased region" description="Pro residues" evidence="1">
    <location>
        <begin position="47"/>
        <end position="59"/>
    </location>
</feature>